<dbReference type="KEGG" id="asun:KG104_13170"/>
<accession>A0A975PDK3</accession>
<feature type="transmembrane region" description="Helical" evidence="2">
    <location>
        <begin position="98"/>
        <end position="119"/>
    </location>
</feature>
<feature type="compositionally biased region" description="Basic residues" evidence="1">
    <location>
        <begin position="1"/>
        <end position="11"/>
    </location>
</feature>
<evidence type="ECO:0000313" key="5">
    <source>
        <dbReference type="Proteomes" id="UP000680588"/>
    </source>
</evidence>
<keyword evidence="2" id="KW-0812">Transmembrane</keyword>
<organism evidence="4 5">
    <name type="scientific">Arthrobacter sunyaminii</name>
    <dbReference type="NCBI Taxonomy" id="2816859"/>
    <lineage>
        <taxon>Bacteria</taxon>
        <taxon>Bacillati</taxon>
        <taxon>Actinomycetota</taxon>
        <taxon>Actinomycetes</taxon>
        <taxon>Micrococcales</taxon>
        <taxon>Micrococcaceae</taxon>
        <taxon>Arthrobacter</taxon>
    </lineage>
</organism>
<dbReference type="EMBL" id="CP076456">
    <property type="protein sequence ID" value="QWQ35421.1"/>
    <property type="molecule type" value="Genomic_DNA"/>
</dbReference>
<keyword evidence="5" id="KW-1185">Reference proteome</keyword>
<feature type="domain" description="TadE-like" evidence="3">
    <location>
        <begin position="92"/>
        <end position="134"/>
    </location>
</feature>
<evidence type="ECO:0000256" key="2">
    <source>
        <dbReference type="SAM" id="Phobius"/>
    </source>
</evidence>
<proteinExistence type="predicted"/>
<feature type="compositionally biased region" description="Basic and acidic residues" evidence="1">
    <location>
        <begin position="43"/>
        <end position="55"/>
    </location>
</feature>
<dbReference type="AlphaFoldDB" id="A0A975PDK3"/>
<evidence type="ECO:0000259" key="3">
    <source>
        <dbReference type="Pfam" id="PF07811"/>
    </source>
</evidence>
<name>A0A975PDK3_9MICC</name>
<keyword evidence="2" id="KW-0472">Membrane</keyword>
<keyword evidence="2" id="KW-1133">Transmembrane helix</keyword>
<reference evidence="4" key="1">
    <citation type="submission" date="2021-06" db="EMBL/GenBank/DDBJ databases">
        <title>Novel species in genus Arthrobacter.</title>
        <authorList>
            <person name="Zhang G."/>
        </authorList>
    </citation>
    <scope>NUCLEOTIDE SEQUENCE</scope>
    <source>
        <strain evidence="4">Zg-ZUI122</strain>
    </source>
</reference>
<feature type="region of interest" description="Disordered" evidence="1">
    <location>
        <begin position="1"/>
        <end position="90"/>
    </location>
</feature>
<feature type="compositionally biased region" description="Basic and acidic residues" evidence="1">
    <location>
        <begin position="20"/>
        <end position="35"/>
    </location>
</feature>
<evidence type="ECO:0000256" key="1">
    <source>
        <dbReference type="SAM" id="MobiDB-lite"/>
    </source>
</evidence>
<gene>
    <name evidence="4" type="ORF">KG104_13170</name>
</gene>
<sequence>MKGTSHAHHSRTAAPASARHLADRTSRTDAQERGPRTRRRPRLGHDHPDVGHAGRYDPVSGRRCPPQHVQRGDRQGQPLTVSPPGAHSRESGSAVVDFVMVGALVTLLFMSIIQLALVLHVRNTLIDAAASGARYGTLADRTPADGAQRTAELIGLALNDSLAENVTYEETTVSGVRTLQVTVRAPLPVIGFLGPSDGLEVTGHGFWG</sequence>
<dbReference type="Pfam" id="PF07811">
    <property type="entry name" value="TadE"/>
    <property type="match status" value="1"/>
</dbReference>
<protein>
    <submittedName>
        <fullName evidence="4">Pilus assembly protein</fullName>
    </submittedName>
</protein>
<dbReference type="InterPro" id="IPR012495">
    <property type="entry name" value="TadE-like_dom"/>
</dbReference>
<dbReference type="Proteomes" id="UP000680588">
    <property type="component" value="Chromosome"/>
</dbReference>
<evidence type="ECO:0000313" key="4">
    <source>
        <dbReference type="EMBL" id="QWQ35421.1"/>
    </source>
</evidence>